<dbReference type="GO" id="GO:0005524">
    <property type="term" value="F:ATP binding"/>
    <property type="evidence" value="ECO:0007669"/>
    <property type="project" value="UniProtKB-KW"/>
</dbReference>
<evidence type="ECO:0000256" key="6">
    <source>
        <dbReference type="RuleBase" id="RU363090"/>
    </source>
</evidence>
<evidence type="ECO:0000256" key="7">
    <source>
        <dbReference type="SAM" id="MobiDB-lite"/>
    </source>
</evidence>
<feature type="region of interest" description="Disordered" evidence="7">
    <location>
        <begin position="84"/>
        <end position="103"/>
    </location>
</feature>
<evidence type="ECO:0000256" key="4">
    <source>
        <dbReference type="ARBA" id="ARBA00022777"/>
    </source>
</evidence>
<feature type="region of interest" description="Disordered" evidence="7">
    <location>
        <begin position="1"/>
        <end position="22"/>
    </location>
</feature>
<dbReference type="Proteomes" id="UP000037069">
    <property type="component" value="Unassembled WGS sequence"/>
</dbReference>
<gene>
    <name evidence="8" type="ORF">FF38_02530</name>
</gene>
<name>A0A0L0BZ37_LUCCU</name>
<proteinExistence type="inferred from homology"/>
<comment type="caution">
    <text evidence="8">The sequence shown here is derived from an EMBL/GenBank/DDBJ whole genome shotgun (WGS) entry which is preliminary data.</text>
</comment>
<dbReference type="PANTHER" id="PTHR12400">
    <property type="entry name" value="INOSITOL POLYPHOSPHATE KINASE"/>
    <property type="match status" value="1"/>
</dbReference>
<keyword evidence="9" id="KW-1185">Reference proteome</keyword>
<organism evidence="8 9">
    <name type="scientific">Lucilia cuprina</name>
    <name type="common">Green bottle fly</name>
    <name type="synonym">Australian sheep blowfly</name>
    <dbReference type="NCBI Taxonomy" id="7375"/>
    <lineage>
        <taxon>Eukaryota</taxon>
        <taxon>Metazoa</taxon>
        <taxon>Ecdysozoa</taxon>
        <taxon>Arthropoda</taxon>
        <taxon>Hexapoda</taxon>
        <taxon>Insecta</taxon>
        <taxon>Pterygota</taxon>
        <taxon>Neoptera</taxon>
        <taxon>Endopterygota</taxon>
        <taxon>Diptera</taxon>
        <taxon>Brachycera</taxon>
        <taxon>Muscomorpha</taxon>
        <taxon>Oestroidea</taxon>
        <taxon>Calliphoridae</taxon>
        <taxon>Luciliinae</taxon>
        <taxon>Lucilia</taxon>
    </lineage>
</organism>
<dbReference type="OMA" id="HIQSQDP"/>
<keyword evidence="3" id="KW-0547">Nucleotide-binding</keyword>
<evidence type="ECO:0000256" key="1">
    <source>
        <dbReference type="ARBA" id="ARBA00007374"/>
    </source>
</evidence>
<keyword evidence="4 6" id="KW-0418">Kinase</keyword>
<dbReference type="Gene3D" id="3.30.470.160">
    <property type="entry name" value="Inositol polyphosphate kinase"/>
    <property type="match status" value="1"/>
</dbReference>
<accession>A0A0L0BZ37</accession>
<dbReference type="OrthoDB" id="338650at2759"/>
<dbReference type="GO" id="GO:0005737">
    <property type="term" value="C:cytoplasm"/>
    <property type="evidence" value="ECO:0007669"/>
    <property type="project" value="TreeGrafter"/>
</dbReference>
<evidence type="ECO:0000256" key="3">
    <source>
        <dbReference type="ARBA" id="ARBA00022741"/>
    </source>
</evidence>
<sequence length="457" mass="51771">MTSTILQAPATTTTTTTESSNMGWSHDKLRFSCVDNIGLKQLWKLIALDTNNTTTAAAAATTTRTTATSPNTTTAIMTNTVTQTDNKKNSNNKSCTNNNNNNNNNENISFENCENINDYLGQRDFDAPSRMSLLKFLAINALELSAPATPVLLQQQQQQQQQQTNNKPSGWLQLSGHPESIVPCASGVVRKRVNSFTDYEVLAYQQLRQEPQTSKIVPEFYGNVQLESGEMFIELQDLLKGFKDPCVMDIKMGCRTFLESEVGNKTLRPDLYQKMIKVDPNAPTAEEHQQKAITKLRYMLFREAMSSSQSKGFRIEALRLKGKPPMKDLKTVRSNEQITQTIEEFVSQKKSVQKDLLKRLKHMRAVMEKSKFFQTHEIVGSSIFIVYDDTKVGCWLIDFAKSRPLPQQLTLNHRSEWMPGNREEGLLKGMDELINAFEMVYNKQHSTSSLGRKFLQI</sequence>
<feature type="compositionally biased region" description="Polar residues" evidence="7">
    <location>
        <begin position="1"/>
        <end position="10"/>
    </location>
</feature>
<dbReference type="GO" id="GO:0005634">
    <property type="term" value="C:nucleus"/>
    <property type="evidence" value="ECO:0007669"/>
    <property type="project" value="TreeGrafter"/>
</dbReference>
<dbReference type="FunFam" id="3.30.470.160:FF:000001">
    <property type="entry name" value="Kinase"/>
    <property type="match status" value="1"/>
</dbReference>
<dbReference type="STRING" id="7375.A0A0L0BZ37"/>
<dbReference type="InterPro" id="IPR038286">
    <property type="entry name" value="IPK_sf"/>
</dbReference>
<evidence type="ECO:0000313" key="9">
    <source>
        <dbReference type="Proteomes" id="UP000037069"/>
    </source>
</evidence>
<dbReference type="Pfam" id="PF03770">
    <property type="entry name" value="IPK"/>
    <property type="match status" value="1"/>
</dbReference>
<dbReference type="InterPro" id="IPR005522">
    <property type="entry name" value="IPK"/>
</dbReference>
<dbReference type="AlphaFoldDB" id="A0A0L0BZ37"/>
<dbReference type="EMBL" id="JRES01001125">
    <property type="protein sequence ID" value="KNC25298.1"/>
    <property type="molecule type" value="Genomic_DNA"/>
</dbReference>
<keyword evidence="5" id="KW-0067">ATP-binding</keyword>
<evidence type="ECO:0000256" key="2">
    <source>
        <dbReference type="ARBA" id="ARBA00022679"/>
    </source>
</evidence>
<evidence type="ECO:0000256" key="5">
    <source>
        <dbReference type="ARBA" id="ARBA00022840"/>
    </source>
</evidence>
<evidence type="ECO:0000313" key="8">
    <source>
        <dbReference type="EMBL" id="KNC25298.1"/>
    </source>
</evidence>
<dbReference type="GO" id="GO:0000828">
    <property type="term" value="F:inositol hexakisphosphate kinase activity"/>
    <property type="evidence" value="ECO:0007669"/>
    <property type="project" value="TreeGrafter"/>
</dbReference>
<dbReference type="SUPFAM" id="SSF56104">
    <property type="entry name" value="SAICAR synthase-like"/>
    <property type="match status" value="1"/>
</dbReference>
<dbReference type="GO" id="GO:0032958">
    <property type="term" value="P:inositol phosphate biosynthetic process"/>
    <property type="evidence" value="ECO:0007669"/>
    <property type="project" value="InterPro"/>
</dbReference>
<comment type="similarity">
    <text evidence="1 6">Belongs to the inositol phosphokinase (IPK) family.</text>
</comment>
<keyword evidence="2 6" id="KW-0808">Transferase</keyword>
<protein>
    <recommendedName>
        <fullName evidence="6">Kinase</fullName>
        <ecNumber evidence="6">2.7.-.-</ecNumber>
    </recommendedName>
</protein>
<dbReference type="EC" id="2.7.-.-" evidence="6"/>
<dbReference type="GO" id="GO:0046854">
    <property type="term" value="P:phosphatidylinositol phosphate biosynthetic process"/>
    <property type="evidence" value="ECO:0007669"/>
    <property type="project" value="TreeGrafter"/>
</dbReference>
<reference evidence="8 9" key="1">
    <citation type="journal article" date="2015" name="Nat. Commun.">
        <title>Lucilia cuprina genome unlocks parasitic fly biology to underpin future interventions.</title>
        <authorList>
            <person name="Anstead C.A."/>
            <person name="Korhonen P.K."/>
            <person name="Young N.D."/>
            <person name="Hall R.S."/>
            <person name="Jex A.R."/>
            <person name="Murali S.C."/>
            <person name="Hughes D.S."/>
            <person name="Lee S.F."/>
            <person name="Perry T."/>
            <person name="Stroehlein A.J."/>
            <person name="Ansell B.R."/>
            <person name="Breugelmans B."/>
            <person name="Hofmann A."/>
            <person name="Qu J."/>
            <person name="Dugan S."/>
            <person name="Lee S.L."/>
            <person name="Chao H."/>
            <person name="Dinh H."/>
            <person name="Han Y."/>
            <person name="Doddapaneni H.V."/>
            <person name="Worley K.C."/>
            <person name="Muzny D.M."/>
            <person name="Ioannidis P."/>
            <person name="Waterhouse R.M."/>
            <person name="Zdobnov E.M."/>
            <person name="James P.J."/>
            <person name="Bagnall N.H."/>
            <person name="Kotze A.C."/>
            <person name="Gibbs R.A."/>
            <person name="Richards S."/>
            <person name="Batterham P."/>
            <person name="Gasser R.B."/>
        </authorList>
    </citation>
    <scope>NUCLEOTIDE SEQUENCE [LARGE SCALE GENOMIC DNA]</scope>
    <source>
        <strain evidence="8 9">LS</strain>
        <tissue evidence="8">Full body</tissue>
    </source>
</reference>
<dbReference type="PANTHER" id="PTHR12400:SF26">
    <property type="entry name" value="KINASE"/>
    <property type="match status" value="1"/>
</dbReference>